<dbReference type="Proteomes" id="UP000053841">
    <property type="component" value="Unassembled WGS sequence"/>
</dbReference>
<keyword evidence="2" id="KW-1185">Reference proteome</keyword>
<dbReference type="GeneID" id="19142797"/>
<protein>
    <submittedName>
        <fullName evidence="1">Uncharacterized protein</fullName>
    </submittedName>
</protein>
<gene>
    <name evidence="1" type="ORF">COCCADRAFT_103552</name>
</gene>
<sequence>MSKHLHLQHSSLQLSSPHGYHDTYARALFTSPHDKRARHTSDGVSRLLKAWYASILYYQQYAAPKVLLHL</sequence>
<dbReference type="HOGENOM" id="CLU_2757423_0_0_1"/>
<dbReference type="EMBL" id="KI964695">
    <property type="protein sequence ID" value="EUC30591.1"/>
    <property type="molecule type" value="Genomic_DNA"/>
</dbReference>
<evidence type="ECO:0000313" key="1">
    <source>
        <dbReference type="EMBL" id="EUC30591.1"/>
    </source>
</evidence>
<reference evidence="1 2" key="1">
    <citation type="journal article" date="2013" name="PLoS Genet.">
        <title>Comparative genome structure, secondary metabolite, and effector coding capacity across Cochliobolus pathogens.</title>
        <authorList>
            <person name="Condon B.J."/>
            <person name="Leng Y."/>
            <person name="Wu D."/>
            <person name="Bushley K.E."/>
            <person name="Ohm R.A."/>
            <person name="Otillar R."/>
            <person name="Martin J."/>
            <person name="Schackwitz W."/>
            <person name="Grimwood J."/>
            <person name="MohdZainudin N."/>
            <person name="Xue C."/>
            <person name="Wang R."/>
            <person name="Manning V.A."/>
            <person name="Dhillon B."/>
            <person name="Tu Z.J."/>
            <person name="Steffenson B.J."/>
            <person name="Salamov A."/>
            <person name="Sun H."/>
            <person name="Lowry S."/>
            <person name="LaButti K."/>
            <person name="Han J."/>
            <person name="Copeland A."/>
            <person name="Lindquist E."/>
            <person name="Barry K."/>
            <person name="Schmutz J."/>
            <person name="Baker S.E."/>
            <person name="Ciuffetti L.M."/>
            <person name="Grigoriev I.V."/>
            <person name="Zhong S."/>
            <person name="Turgeon B.G."/>
        </authorList>
    </citation>
    <scope>NUCLEOTIDE SEQUENCE [LARGE SCALE GENOMIC DNA]</scope>
    <source>
        <strain evidence="1 2">26-R-13</strain>
    </source>
</reference>
<dbReference type="AlphaFoldDB" id="W6YGX7"/>
<dbReference type="RefSeq" id="XP_007715122.1">
    <property type="nucleotide sequence ID" value="XM_007716932.1"/>
</dbReference>
<organism evidence="1 2">
    <name type="scientific">Cochliobolus carbonum (strain 26-R-13)</name>
    <name type="common">Maize leaf spot fungus</name>
    <name type="synonym">Bipolaris zeicola</name>
    <dbReference type="NCBI Taxonomy" id="930089"/>
    <lineage>
        <taxon>Eukaryota</taxon>
        <taxon>Fungi</taxon>
        <taxon>Dikarya</taxon>
        <taxon>Ascomycota</taxon>
        <taxon>Pezizomycotina</taxon>
        <taxon>Dothideomycetes</taxon>
        <taxon>Pleosporomycetidae</taxon>
        <taxon>Pleosporales</taxon>
        <taxon>Pleosporineae</taxon>
        <taxon>Pleosporaceae</taxon>
        <taxon>Bipolaris</taxon>
    </lineage>
</organism>
<dbReference type="KEGG" id="bze:COCCADRAFT_103552"/>
<name>W6YGX7_COCC2</name>
<accession>W6YGX7</accession>
<evidence type="ECO:0000313" key="2">
    <source>
        <dbReference type="Proteomes" id="UP000053841"/>
    </source>
</evidence>
<proteinExistence type="predicted"/>